<keyword evidence="3" id="KW-1185">Reference proteome</keyword>
<feature type="domain" description="N-acetyltransferase" evidence="1">
    <location>
        <begin position="9"/>
        <end position="175"/>
    </location>
</feature>
<dbReference type="InterPro" id="IPR000182">
    <property type="entry name" value="GNAT_dom"/>
</dbReference>
<dbReference type="RefSeq" id="WP_147904312.1">
    <property type="nucleotide sequence ID" value="NZ_BAAAGC010000013.1"/>
</dbReference>
<dbReference type="PANTHER" id="PTHR43792:SF1">
    <property type="entry name" value="N-ACETYLTRANSFERASE DOMAIN-CONTAINING PROTEIN"/>
    <property type="match status" value="1"/>
</dbReference>
<accession>A0A5C8LU55</accession>
<reference evidence="2 3" key="1">
    <citation type="submission" date="2019-08" db="EMBL/GenBank/DDBJ databases">
        <title>Draft genome analysis of Rheinheimera tangshanensis isolated from the roots of fresh rice plants (Oryza sativa).</title>
        <authorList>
            <person name="Yu Q."/>
            <person name="Qi Y."/>
            <person name="Zhang H."/>
            <person name="Pu J."/>
        </authorList>
    </citation>
    <scope>NUCLEOTIDE SEQUENCE [LARGE SCALE GENOMIC DNA]</scope>
    <source>
        <strain evidence="2 3">JA3-B52</strain>
    </source>
</reference>
<sequence>MTPLDAGTLQLRLLTEADWPLFLELHRHEQVLQYVADPFSEAQVRQRFDERLQPWQAGDSHWLSLVVVEKQSGAATGVCGFHCLDLDADMPLTAEVGYLFLPQFFGKGYATLALKTCLEYGATLGIKQWQAVVTEGNLGSGRVLEKCGFHLVERQHNGYQIGDKFFADLIYKKTA</sequence>
<dbReference type="InterPro" id="IPR051531">
    <property type="entry name" value="N-acetyltransferase"/>
</dbReference>
<evidence type="ECO:0000313" key="3">
    <source>
        <dbReference type="Proteomes" id="UP000321814"/>
    </source>
</evidence>
<dbReference type="PANTHER" id="PTHR43792">
    <property type="entry name" value="GNAT FAMILY, PUTATIVE (AFU_ORTHOLOGUE AFUA_3G00765)-RELATED-RELATED"/>
    <property type="match status" value="1"/>
</dbReference>
<proteinExistence type="predicted"/>
<keyword evidence="2" id="KW-0808">Transferase</keyword>
<gene>
    <name evidence="2" type="ORF">FU839_10560</name>
</gene>
<dbReference type="Proteomes" id="UP000321814">
    <property type="component" value="Unassembled WGS sequence"/>
</dbReference>
<organism evidence="2 3">
    <name type="scientific">Rheinheimera tangshanensis</name>
    <dbReference type="NCBI Taxonomy" id="400153"/>
    <lineage>
        <taxon>Bacteria</taxon>
        <taxon>Pseudomonadati</taxon>
        <taxon>Pseudomonadota</taxon>
        <taxon>Gammaproteobacteria</taxon>
        <taxon>Chromatiales</taxon>
        <taxon>Chromatiaceae</taxon>
        <taxon>Rheinheimera</taxon>
    </lineage>
</organism>
<dbReference type="EMBL" id="VRLR01000005">
    <property type="protein sequence ID" value="TXK80876.1"/>
    <property type="molecule type" value="Genomic_DNA"/>
</dbReference>
<dbReference type="Gene3D" id="3.40.630.30">
    <property type="match status" value="1"/>
</dbReference>
<dbReference type="CDD" id="cd04301">
    <property type="entry name" value="NAT_SF"/>
    <property type="match status" value="1"/>
</dbReference>
<dbReference type="GO" id="GO:0016747">
    <property type="term" value="F:acyltransferase activity, transferring groups other than amino-acyl groups"/>
    <property type="evidence" value="ECO:0007669"/>
    <property type="project" value="InterPro"/>
</dbReference>
<dbReference type="Pfam" id="PF13302">
    <property type="entry name" value="Acetyltransf_3"/>
    <property type="match status" value="1"/>
</dbReference>
<dbReference type="OrthoDB" id="7852312at2"/>
<dbReference type="PROSITE" id="PS51186">
    <property type="entry name" value="GNAT"/>
    <property type="match status" value="1"/>
</dbReference>
<evidence type="ECO:0000259" key="1">
    <source>
        <dbReference type="PROSITE" id="PS51186"/>
    </source>
</evidence>
<evidence type="ECO:0000313" key="2">
    <source>
        <dbReference type="EMBL" id="TXK80876.1"/>
    </source>
</evidence>
<comment type="caution">
    <text evidence="2">The sequence shown here is derived from an EMBL/GenBank/DDBJ whole genome shotgun (WGS) entry which is preliminary data.</text>
</comment>
<dbReference type="AlphaFoldDB" id="A0A5C8LU55"/>
<dbReference type="SUPFAM" id="SSF55729">
    <property type="entry name" value="Acyl-CoA N-acyltransferases (Nat)"/>
    <property type="match status" value="1"/>
</dbReference>
<name>A0A5C8LU55_9GAMM</name>
<dbReference type="InterPro" id="IPR016181">
    <property type="entry name" value="Acyl_CoA_acyltransferase"/>
</dbReference>
<protein>
    <submittedName>
        <fullName evidence="2">GNAT family N-acetyltransferase</fullName>
    </submittedName>
</protein>